<accession>T0R0S3</accession>
<feature type="compositionally biased region" description="Low complexity" evidence="1">
    <location>
        <begin position="267"/>
        <end position="282"/>
    </location>
</feature>
<evidence type="ECO:0000313" key="3">
    <source>
        <dbReference type="Proteomes" id="UP000030762"/>
    </source>
</evidence>
<dbReference type="InParanoid" id="T0R0S3"/>
<feature type="region of interest" description="Disordered" evidence="1">
    <location>
        <begin position="266"/>
        <end position="316"/>
    </location>
</feature>
<dbReference type="EMBL" id="JH767266">
    <property type="protein sequence ID" value="EQC25573.1"/>
    <property type="molecule type" value="Genomic_DNA"/>
</dbReference>
<dbReference type="GeneID" id="19957270"/>
<name>T0R0S3_SAPDV</name>
<protein>
    <submittedName>
        <fullName evidence="2">Uncharacterized protein</fullName>
    </submittedName>
</protein>
<evidence type="ECO:0000256" key="1">
    <source>
        <dbReference type="SAM" id="MobiDB-lite"/>
    </source>
</evidence>
<evidence type="ECO:0000313" key="2">
    <source>
        <dbReference type="EMBL" id="EQC25573.1"/>
    </source>
</evidence>
<dbReference type="AlphaFoldDB" id="T0R0S3"/>
<sequence length="316" mass="35156">MEVQLEDHVIPPPRHASRSLCLDVGALRRIIEEAHVQRHGRRAFLNLYEDPVNFDPVVSPTELLQELYDALVRTPEIAEEHTSFLIDASSVSRTVVSRDIVRYGHHVVKFHAPDRTFNVKTVMVSDYHHLLELGQSATYVSKQQLVRGPDCPDTIHLVGAEQLYTVLGFARAENLATPLFTLMRLRLERNRVLKGLAGSSPTANLHRHLMAPLVLAERRAIEELAVKKELAASLTKVFDRLDHHLAVQQAALDSAARLRVESLADVNASPNNDAGNDANNDSDSSDSSDSSDDNDKEDDNPDNDDNDNDDEASNNN</sequence>
<dbReference type="VEuPathDB" id="FungiDB:SDRG_16543"/>
<dbReference type="RefSeq" id="XP_008620980.1">
    <property type="nucleotide sequence ID" value="XM_008622758.1"/>
</dbReference>
<gene>
    <name evidence="2" type="ORF">SDRG_16543</name>
</gene>
<keyword evidence="3" id="KW-1185">Reference proteome</keyword>
<proteinExistence type="predicted"/>
<reference evidence="2 3" key="1">
    <citation type="submission" date="2012-04" db="EMBL/GenBank/DDBJ databases">
        <title>The Genome Sequence of Saprolegnia declina VS20.</title>
        <authorList>
            <consortium name="The Broad Institute Genome Sequencing Platform"/>
            <person name="Russ C."/>
            <person name="Nusbaum C."/>
            <person name="Tyler B."/>
            <person name="van West P."/>
            <person name="Dieguez-Uribeondo J."/>
            <person name="de Bruijn I."/>
            <person name="Tripathy S."/>
            <person name="Jiang R."/>
            <person name="Young S.K."/>
            <person name="Zeng Q."/>
            <person name="Gargeya S."/>
            <person name="Fitzgerald M."/>
            <person name="Haas B."/>
            <person name="Abouelleil A."/>
            <person name="Alvarado L."/>
            <person name="Arachchi H.M."/>
            <person name="Berlin A."/>
            <person name="Chapman S.B."/>
            <person name="Goldberg J."/>
            <person name="Griggs A."/>
            <person name="Gujja S."/>
            <person name="Hansen M."/>
            <person name="Howarth C."/>
            <person name="Imamovic A."/>
            <person name="Larimer J."/>
            <person name="McCowen C."/>
            <person name="Montmayeur A."/>
            <person name="Murphy C."/>
            <person name="Neiman D."/>
            <person name="Pearson M."/>
            <person name="Priest M."/>
            <person name="Roberts A."/>
            <person name="Saif S."/>
            <person name="Shea T."/>
            <person name="Sisk P."/>
            <person name="Sykes S."/>
            <person name="Wortman J."/>
            <person name="Nusbaum C."/>
            <person name="Birren B."/>
        </authorList>
    </citation>
    <scope>NUCLEOTIDE SEQUENCE [LARGE SCALE GENOMIC DNA]</scope>
    <source>
        <strain evidence="2 3">VS20</strain>
    </source>
</reference>
<dbReference type="Proteomes" id="UP000030762">
    <property type="component" value="Unassembled WGS sequence"/>
</dbReference>
<feature type="compositionally biased region" description="Acidic residues" evidence="1">
    <location>
        <begin position="283"/>
        <end position="316"/>
    </location>
</feature>
<organism evidence="2 3">
    <name type="scientific">Saprolegnia diclina (strain VS20)</name>
    <dbReference type="NCBI Taxonomy" id="1156394"/>
    <lineage>
        <taxon>Eukaryota</taxon>
        <taxon>Sar</taxon>
        <taxon>Stramenopiles</taxon>
        <taxon>Oomycota</taxon>
        <taxon>Saprolegniomycetes</taxon>
        <taxon>Saprolegniales</taxon>
        <taxon>Saprolegniaceae</taxon>
        <taxon>Saprolegnia</taxon>
    </lineage>
</organism>